<comment type="caution">
    <text evidence="2">The sequence shown here is derived from an EMBL/GenBank/DDBJ whole genome shotgun (WGS) entry which is preliminary data.</text>
</comment>
<feature type="transmembrane region" description="Helical" evidence="1">
    <location>
        <begin position="107"/>
        <end position="126"/>
    </location>
</feature>
<reference evidence="3" key="1">
    <citation type="submission" date="2015-07" db="EMBL/GenBank/DDBJ databases">
        <title>Draft genome sequence of Acetobacterium bakii DSM 8293, a potential psychrophilic chemical producer through syngas fermentation.</title>
        <authorList>
            <person name="Song Y."/>
            <person name="Hwang S."/>
            <person name="Cho B.-K."/>
        </authorList>
    </citation>
    <scope>NUCLEOTIDE SEQUENCE [LARGE SCALE GENOMIC DNA]</scope>
    <source>
        <strain evidence="3">DSM 8239</strain>
    </source>
</reference>
<keyword evidence="3" id="KW-1185">Reference proteome</keyword>
<feature type="transmembrane region" description="Helical" evidence="1">
    <location>
        <begin position="60"/>
        <end position="86"/>
    </location>
</feature>
<dbReference type="Proteomes" id="UP000036873">
    <property type="component" value="Unassembled WGS sequence"/>
</dbReference>
<keyword evidence="1" id="KW-0472">Membrane</keyword>
<proteinExistence type="predicted"/>
<dbReference type="STRING" id="52689.AKG39_16420"/>
<dbReference type="PATRIC" id="fig|52689.4.peg.2819"/>
<evidence type="ECO:0000313" key="3">
    <source>
        <dbReference type="Proteomes" id="UP000036873"/>
    </source>
</evidence>
<organism evidence="2 3">
    <name type="scientific">Acetobacterium bakii</name>
    <dbReference type="NCBI Taxonomy" id="52689"/>
    <lineage>
        <taxon>Bacteria</taxon>
        <taxon>Bacillati</taxon>
        <taxon>Bacillota</taxon>
        <taxon>Clostridia</taxon>
        <taxon>Eubacteriales</taxon>
        <taxon>Eubacteriaceae</taxon>
        <taxon>Acetobacterium</taxon>
    </lineage>
</organism>
<dbReference type="AlphaFoldDB" id="A0A0L6TWL8"/>
<dbReference type="RefSeq" id="WP_050741493.1">
    <property type="nucleotide sequence ID" value="NZ_LGYO01000047.1"/>
</dbReference>
<dbReference type="Pfam" id="PF10011">
    <property type="entry name" value="DUF2254"/>
    <property type="match status" value="1"/>
</dbReference>
<keyword evidence="1" id="KW-1133">Transmembrane helix</keyword>
<evidence type="ECO:0000256" key="1">
    <source>
        <dbReference type="SAM" id="Phobius"/>
    </source>
</evidence>
<feature type="transmembrane region" description="Helical" evidence="1">
    <location>
        <begin position="12"/>
        <end position="35"/>
    </location>
</feature>
<sequence length="433" mass="49412">MFQRIILMFKNNKMWVILSGYVLVSLLLSIAVILIDNRTLPIQNYLPTIFFTSVDLARTILGLLAGVLLTITTFTFSTILIVLTMYSAQFSPRVVNNFLTNKITMKVLGIYVGGFFYCIINLLFMRDANLDNLVICATVAVIYSILCIIYFIIFVYTVSSSIQANKLIERLYNESDQSIENTLSFLKDKDRLDQFSSDQHDSETKITAKKNGYLNLTDSGSIWNLIKDLDCKVLIDASIGDYLSEKQRIAYYYTPGKPAADLIDQLSNCFTLENERYTANDYMFSLQKIIEISLRAISPGINDPYTAIHCVRMLGVLLGKLAGIDGLYTIKQAHESKAAIIYKSLDFRHDLYFTFYQIVHYGKADISLVLALFEALEIISRKASLYNQVVLKEFVEYVYSICIPNYDHKMDIDRITEKRDWIVAAPSKNLNLQ</sequence>
<gene>
    <name evidence="2" type="ORF">AKG39_16420</name>
</gene>
<name>A0A0L6TWL8_9FIRM</name>
<protein>
    <recommendedName>
        <fullName evidence="4">DUF2254 domain-containing protein</fullName>
    </recommendedName>
</protein>
<evidence type="ECO:0008006" key="4">
    <source>
        <dbReference type="Google" id="ProtNLM"/>
    </source>
</evidence>
<evidence type="ECO:0000313" key="2">
    <source>
        <dbReference type="EMBL" id="KNZ40653.1"/>
    </source>
</evidence>
<accession>A0A0L6TWL8</accession>
<dbReference type="EMBL" id="LGYO01000047">
    <property type="protein sequence ID" value="KNZ40653.1"/>
    <property type="molecule type" value="Genomic_DNA"/>
</dbReference>
<dbReference type="InterPro" id="IPR018723">
    <property type="entry name" value="DUF2254_membrane"/>
</dbReference>
<keyword evidence="1" id="KW-0812">Transmembrane</keyword>
<feature type="transmembrane region" description="Helical" evidence="1">
    <location>
        <begin position="132"/>
        <end position="158"/>
    </location>
</feature>